<comment type="caution">
    <text evidence="2">The sequence shown here is derived from an EMBL/GenBank/DDBJ whole genome shotgun (WGS) entry which is preliminary data.</text>
</comment>
<dbReference type="InterPro" id="IPR029058">
    <property type="entry name" value="AB_hydrolase_fold"/>
</dbReference>
<evidence type="ECO:0000313" key="3">
    <source>
        <dbReference type="Proteomes" id="UP000285310"/>
    </source>
</evidence>
<evidence type="ECO:0000259" key="1">
    <source>
        <dbReference type="Pfam" id="PF07819"/>
    </source>
</evidence>
<protein>
    <recommendedName>
        <fullName evidence="1">GPI inositol-deacylase PGAP1-like alpha/beta domain-containing protein</fullName>
    </recommendedName>
</protein>
<reference evidence="2 3" key="1">
    <citation type="submission" date="2013-10" db="EMBL/GenBank/DDBJ databases">
        <title>Salinisphaera japonica YTM-1 Genome Sequencing.</title>
        <authorList>
            <person name="Lai Q."/>
            <person name="Li C."/>
            <person name="Shao Z."/>
        </authorList>
    </citation>
    <scope>NUCLEOTIDE SEQUENCE [LARGE SCALE GENOMIC DNA]</scope>
    <source>
        <strain evidence="2 3">YTM-1</strain>
    </source>
</reference>
<dbReference type="Proteomes" id="UP000285310">
    <property type="component" value="Unassembled WGS sequence"/>
</dbReference>
<sequence length="416" mass="45218">MRRLAAWVMTDTHDKSVERRATGWATAGLWLRGGLDLAGDIYRGTVDMVENVHATISDRSRPVNPTARFEAPIRQLVYRQVRDIGALSFALSRASAAPSARFAPWPQHARSADVSLHLQSALNGVCGDYLARRANVLALDMAFVDASGDIFDLDDAAATPQPGDDGRDHLVVLIHGLGMNDRHWQARGTDMGARLAADLGATTWRLRYNTGRPIADNGQALAERMEQLWLSAERPARTITLVGHSMGGLVARRALEYGHGVGHGWVGCLDALVCLGSPHHGAPLARLGHLLDRGLAWSEFSRPFTAILDARSAGVKDLRDGVAWGGPAADEAPEIGYLLIAATLGLSDDDWLGESLGDLLVNVSSAADARSQRTGAAIALEVFHRLNHFDLLYDEAVYVRIRDWLVARQNSHVLKY</sequence>
<dbReference type="PANTHER" id="PTHR37946:SF1">
    <property type="entry name" value="SLL1969 PROTEIN"/>
    <property type="match status" value="1"/>
</dbReference>
<feature type="domain" description="GPI inositol-deacylase PGAP1-like alpha/beta" evidence="1">
    <location>
        <begin position="224"/>
        <end position="285"/>
    </location>
</feature>
<keyword evidence="3" id="KW-1185">Reference proteome</keyword>
<proteinExistence type="predicted"/>
<dbReference type="PANTHER" id="PTHR37946">
    <property type="entry name" value="SLL1969 PROTEIN"/>
    <property type="match status" value="1"/>
</dbReference>
<dbReference type="InterPro" id="IPR012908">
    <property type="entry name" value="PGAP1-ab_dom-like"/>
</dbReference>
<evidence type="ECO:0000313" key="2">
    <source>
        <dbReference type="EMBL" id="ROO30635.1"/>
    </source>
</evidence>
<name>A0A423PYE8_9GAMM</name>
<dbReference type="GO" id="GO:0016788">
    <property type="term" value="F:hydrolase activity, acting on ester bonds"/>
    <property type="evidence" value="ECO:0007669"/>
    <property type="project" value="InterPro"/>
</dbReference>
<dbReference type="AlphaFoldDB" id="A0A423PYE8"/>
<dbReference type="SUPFAM" id="SSF53474">
    <property type="entry name" value="alpha/beta-Hydrolases"/>
    <property type="match status" value="1"/>
</dbReference>
<dbReference type="Pfam" id="PF07819">
    <property type="entry name" value="PGAP1"/>
    <property type="match status" value="1"/>
</dbReference>
<dbReference type="InParanoid" id="A0A423PYE8"/>
<organism evidence="2 3">
    <name type="scientific">Salinisphaera japonica YTM-1</name>
    <dbReference type="NCBI Taxonomy" id="1209778"/>
    <lineage>
        <taxon>Bacteria</taxon>
        <taxon>Pseudomonadati</taxon>
        <taxon>Pseudomonadota</taxon>
        <taxon>Gammaproteobacteria</taxon>
        <taxon>Salinisphaerales</taxon>
        <taxon>Salinisphaeraceae</taxon>
        <taxon>Salinisphaera</taxon>
    </lineage>
</organism>
<accession>A0A423PYE8</accession>
<gene>
    <name evidence="2" type="ORF">SAJA_04625</name>
</gene>
<dbReference type="Gene3D" id="3.40.50.1820">
    <property type="entry name" value="alpha/beta hydrolase"/>
    <property type="match status" value="1"/>
</dbReference>
<dbReference type="EMBL" id="AYKG01000011">
    <property type="protein sequence ID" value="ROO30635.1"/>
    <property type="molecule type" value="Genomic_DNA"/>
</dbReference>